<evidence type="ECO:0000256" key="1">
    <source>
        <dbReference type="ARBA" id="ARBA00026148"/>
    </source>
</evidence>
<name>A0ABD2PUU0_9PLAT</name>
<comment type="caution">
    <text evidence="4">The sequence shown here is derived from an EMBL/GenBank/DDBJ whole genome shotgun (WGS) entry which is preliminary data.</text>
</comment>
<dbReference type="Gene3D" id="1.20.5.110">
    <property type="match status" value="1"/>
</dbReference>
<dbReference type="Proteomes" id="UP001626550">
    <property type="component" value="Unassembled WGS sequence"/>
</dbReference>
<dbReference type="InterPro" id="IPR010989">
    <property type="entry name" value="SNARE"/>
</dbReference>
<dbReference type="Pfam" id="PF00085">
    <property type="entry name" value="Thioredoxin"/>
    <property type="match status" value="1"/>
</dbReference>
<organism evidence="4 5">
    <name type="scientific">Cichlidogyrus casuarinus</name>
    <dbReference type="NCBI Taxonomy" id="1844966"/>
    <lineage>
        <taxon>Eukaryota</taxon>
        <taxon>Metazoa</taxon>
        <taxon>Spiralia</taxon>
        <taxon>Lophotrochozoa</taxon>
        <taxon>Platyhelminthes</taxon>
        <taxon>Monogenea</taxon>
        <taxon>Monopisthocotylea</taxon>
        <taxon>Dactylogyridea</taxon>
        <taxon>Ancyrocephalidae</taxon>
        <taxon>Cichlidogyrus</taxon>
    </lineage>
</organism>
<reference evidence="4 5" key="1">
    <citation type="submission" date="2024-11" db="EMBL/GenBank/DDBJ databases">
        <title>Adaptive evolution of stress response genes in parasites aligns with host niche diversity.</title>
        <authorList>
            <person name="Hahn C."/>
            <person name="Resl P."/>
        </authorList>
    </citation>
    <scope>NUCLEOTIDE SEQUENCE [LARGE SCALE GENOMIC DNA]</scope>
    <source>
        <strain evidence="4">EGGRZ-B1_66</strain>
        <tissue evidence="4">Body</tissue>
    </source>
</reference>
<dbReference type="SUPFAM" id="SSF52833">
    <property type="entry name" value="Thioredoxin-like"/>
    <property type="match status" value="1"/>
</dbReference>
<dbReference type="InterPro" id="IPR036249">
    <property type="entry name" value="Thioredoxin-like_sf"/>
</dbReference>
<accession>A0ABD2PUU0</accession>
<protein>
    <recommendedName>
        <fullName evidence="1">Thioredoxin domain-containing protein 9</fullName>
    </recommendedName>
</protein>
<evidence type="ECO:0000313" key="5">
    <source>
        <dbReference type="Proteomes" id="UP001626550"/>
    </source>
</evidence>
<evidence type="ECO:0000259" key="3">
    <source>
        <dbReference type="PROSITE" id="PS50192"/>
    </source>
</evidence>
<dbReference type="InterPro" id="IPR013766">
    <property type="entry name" value="Thioredoxin_domain"/>
</dbReference>
<gene>
    <name evidence="4" type="primary">TXNDC9</name>
    <name evidence="4" type="ORF">Ciccas_010195</name>
</gene>
<keyword evidence="2" id="KW-0472">Membrane</keyword>
<keyword evidence="5" id="KW-1185">Reference proteome</keyword>
<feature type="transmembrane region" description="Helical" evidence="2">
    <location>
        <begin position="348"/>
        <end position="367"/>
    </location>
</feature>
<dbReference type="PROSITE" id="PS50192">
    <property type="entry name" value="T_SNARE"/>
    <property type="match status" value="1"/>
</dbReference>
<feature type="domain" description="T-SNARE coiled-coil homology" evidence="3">
    <location>
        <begin position="276"/>
        <end position="338"/>
    </location>
</feature>
<dbReference type="Gene3D" id="3.40.30.10">
    <property type="entry name" value="Glutaredoxin"/>
    <property type="match status" value="1"/>
</dbReference>
<dbReference type="CDD" id="cd02989">
    <property type="entry name" value="Phd_like_TxnDC9"/>
    <property type="match status" value="1"/>
</dbReference>
<dbReference type="AlphaFoldDB" id="A0ABD2PUU0"/>
<proteinExistence type="predicted"/>
<evidence type="ECO:0000256" key="2">
    <source>
        <dbReference type="SAM" id="Phobius"/>
    </source>
</evidence>
<evidence type="ECO:0000313" key="4">
    <source>
        <dbReference type="EMBL" id="KAL3311228.1"/>
    </source>
</evidence>
<dbReference type="CDD" id="cd15851">
    <property type="entry name" value="SNARE_Syntaxin6"/>
    <property type="match status" value="1"/>
</dbReference>
<dbReference type="SUPFAM" id="SSF58038">
    <property type="entry name" value="SNARE fusion complex"/>
    <property type="match status" value="1"/>
</dbReference>
<dbReference type="SMART" id="SM00397">
    <property type="entry name" value="t_SNARE"/>
    <property type="match status" value="1"/>
</dbReference>
<keyword evidence="2" id="KW-1133">Transmembrane helix</keyword>
<keyword evidence="2" id="KW-0812">Transmembrane</keyword>
<sequence>MASGQNLLEKQLIGAAKLIENQLDRELERLDNLGGDDLEAIKQKRLNELKEKAKLKDEWLTNGHGVYTEVPDEKAFFACNKKSKQIVCQFYLEPTFRCKIVDKHLAALAPKHIECKFVKLNAEKAPFLTEKLNIRVIPTILIIINEQVCDRIVGFDDLGGHDEFSTRMLEWRLAQSHDSISASEKNATRFNLLPEDIKTRRHFIESVKNLVRSCKKQMANPSSLTSNNNMISFAIDLPRKQPLQSSEELYGMRDSPKKSPERNFSPQPHALLQDQKNIITEQNERLDQLGSSITKLKDMSHQIGLELDDQTNLLDEFHDDLSHTESRLDASIKRVEKVLHLSTDKRQWSAIIGLSITLFVILLLLAIL</sequence>
<dbReference type="PANTHER" id="PTHR21148">
    <property type="entry name" value="THIOREDOXIN DOMAIN-CONTAINING PROTEIN 9"/>
    <property type="match status" value="1"/>
</dbReference>
<dbReference type="SUPFAM" id="SSF47661">
    <property type="entry name" value="t-snare proteins"/>
    <property type="match status" value="1"/>
</dbReference>
<dbReference type="EMBL" id="JBJKFK010002356">
    <property type="protein sequence ID" value="KAL3311228.1"/>
    <property type="molecule type" value="Genomic_DNA"/>
</dbReference>
<dbReference type="InterPro" id="IPR000727">
    <property type="entry name" value="T_SNARE_dom"/>
</dbReference>